<sequence>MNRKKYRKILGVTNTDIADSQSSTLKKSPASKPDIQSTKSDGKMELQNISTEIEHQRDVRKRGSQNRRKSKRRNAKTASRNKSSDKALDEFFQNKSR</sequence>
<feature type="compositionally biased region" description="Basic residues" evidence="1">
    <location>
        <begin position="58"/>
        <end position="75"/>
    </location>
</feature>
<name>A0A1U7NDH4_9FIRM</name>
<keyword evidence="3" id="KW-1185">Reference proteome</keyword>
<dbReference type="AlphaFoldDB" id="A0A1U7NDH4"/>
<protein>
    <submittedName>
        <fullName evidence="2">Uncharacterized protein</fullName>
    </submittedName>
</protein>
<gene>
    <name evidence="2" type="ORF">BO222_11305</name>
</gene>
<feature type="non-terminal residue" evidence="2">
    <location>
        <position position="97"/>
    </location>
</feature>
<dbReference type="EMBL" id="MPJW01000236">
    <property type="protein sequence ID" value="OLU37006.1"/>
    <property type="molecule type" value="Genomic_DNA"/>
</dbReference>
<dbReference type="RefSeq" id="WP_233131257.1">
    <property type="nucleotide sequence ID" value="NZ_MPJW01000236.1"/>
</dbReference>
<dbReference type="Proteomes" id="UP000186341">
    <property type="component" value="Unassembled WGS sequence"/>
</dbReference>
<dbReference type="GeneID" id="82204147"/>
<accession>A0A1U7NDH4</accession>
<reference evidence="2 3" key="1">
    <citation type="submission" date="2016-11" db="EMBL/GenBank/DDBJ databases">
        <title>Description of two novel members of the family Erysipelotrichaceae: Ileibacterium lipovorans gen. nov., sp. nov. and Dubosiella newyorkensis, gen. nov., sp. nov.</title>
        <authorList>
            <person name="Cox L.M."/>
            <person name="Sohn J."/>
            <person name="Tyrrell K.L."/>
            <person name="Citron D.M."/>
            <person name="Lawson P.A."/>
            <person name="Patel N.B."/>
            <person name="Iizumi T."/>
            <person name="Perez-Perez G.I."/>
            <person name="Goldstein E.J."/>
            <person name="Blaser M.J."/>
        </authorList>
    </citation>
    <scope>NUCLEOTIDE SEQUENCE [LARGE SCALE GENOMIC DNA]</scope>
    <source>
        <strain evidence="2 3">NYU-BL-A3</strain>
    </source>
</reference>
<proteinExistence type="predicted"/>
<organism evidence="2 3">
    <name type="scientific">Ileibacterium valens</name>
    <dbReference type="NCBI Taxonomy" id="1862668"/>
    <lineage>
        <taxon>Bacteria</taxon>
        <taxon>Bacillati</taxon>
        <taxon>Bacillota</taxon>
        <taxon>Erysipelotrichia</taxon>
        <taxon>Erysipelotrichales</taxon>
        <taxon>Erysipelotrichaceae</taxon>
        <taxon>Ileibacterium</taxon>
    </lineage>
</organism>
<evidence type="ECO:0000256" key="1">
    <source>
        <dbReference type="SAM" id="MobiDB-lite"/>
    </source>
</evidence>
<comment type="caution">
    <text evidence="2">The sequence shown here is derived from an EMBL/GenBank/DDBJ whole genome shotgun (WGS) entry which is preliminary data.</text>
</comment>
<evidence type="ECO:0000313" key="2">
    <source>
        <dbReference type="EMBL" id="OLU37006.1"/>
    </source>
</evidence>
<evidence type="ECO:0000313" key="3">
    <source>
        <dbReference type="Proteomes" id="UP000186341"/>
    </source>
</evidence>
<feature type="region of interest" description="Disordered" evidence="1">
    <location>
        <begin position="18"/>
        <end position="97"/>
    </location>
</feature>